<comment type="caution">
    <text evidence="12">Lacks conserved residue(s) required for the propagation of feature annotation.</text>
</comment>
<evidence type="ECO:0000256" key="2">
    <source>
        <dbReference type="ARBA" id="ARBA00004752"/>
    </source>
</evidence>
<feature type="binding site" evidence="12">
    <location>
        <begin position="121"/>
        <end position="125"/>
    </location>
    <ligand>
        <name>UDP-N-acetyl-alpha-D-glucosamine</name>
        <dbReference type="ChEBI" id="CHEBI:57705"/>
    </ligand>
</feature>
<dbReference type="Gene3D" id="3.65.10.10">
    <property type="entry name" value="Enolpyruvate transferase domain"/>
    <property type="match status" value="2"/>
</dbReference>
<evidence type="ECO:0000256" key="10">
    <source>
        <dbReference type="ARBA" id="ARBA00038367"/>
    </source>
</evidence>
<dbReference type="FunFam" id="3.65.10.10:FF:000001">
    <property type="entry name" value="UDP-N-acetylglucosamine 1-carboxyvinyltransferase"/>
    <property type="match status" value="1"/>
</dbReference>
<dbReference type="EC" id="2.5.1.7" evidence="12"/>
<proteinExistence type="inferred from homology"/>
<dbReference type="NCBIfam" id="NF006873">
    <property type="entry name" value="PRK09369.1"/>
    <property type="match status" value="1"/>
</dbReference>
<keyword evidence="3 12" id="KW-0963">Cytoplasm</keyword>
<feature type="binding site" evidence="12">
    <location>
        <position position="304"/>
    </location>
    <ligand>
        <name>UDP-N-acetyl-alpha-D-glucosamine</name>
        <dbReference type="ChEBI" id="CHEBI:57705"/>
    </ligand>
</feature>
<dbReference type="InterPro" id="IPR036968">
    <property type="entry name" value="Enolpyruvate_Tfrase_sf"/>
</dbReference>
<organism evidence="14 15">
    <name type="scientific">Gehongia tenuis</name>
    <dbReference type="NCBI Taxonomy" id="2763655"/>
    <lineage>
        <taxon>Bacteria</taxon>
        <taxon>Bacillati</taxon>
        <taxon>Bacillota</taxon>
        <taxon>Clostridia</taxon>
        <taxon>Christensenellales</taxon>
        <taxon>Christensenellaceae</taxon>
        <taxon>Gehongia</taxon>
    </lineage>
</organism>
<dbReference type="CDD" id="cd01555">
    <property type="entry name" value="UdpNAET"/>
    <property type="match status" value="1"/>
</dbReference>
<dbReference type="Pfam" id="PF00275">
    <property type="entry name" value="EPSP_synthase"/>
    <property type="match status" value="1"/>
</dbReference>
<dbReference type="SUPFAM" id="SSF55205">
    <property type="entry name" value="EPT/RTPC-like"/>
    <property type="match status" value="1"/>
</dbReference>
<dbReference type="InterPro" id="IPR005750">
    <property type="entry name" value="UDP_GlcNAc_COvinyl_MurA"/>
</dbReference>
<keyword evidence="8 12" id="KW-0131">Cell cycle</keyword>
<dbReference type="NCBIfam" id="TIGR01072">
    <property type="entry name" value="murA"/>
    <property type="match status" value="1"/>
</dbReference>
<keyword evidence="4 12" id="KW-0132">Cell division</keyword>
<dbReference type="InterPro" id="IPR013792">
    <property type="entry name" value="RNA3'P_cycl/enolpyr_Trfase_a/b"/>
</dbReference>
<comment type="pathway">
    <text evidence="2 12">Cell wall biogenesis; peptidoglycan biosynthesis.</text>
</comment>
<dbReference type="Proteomes" id="UP000623172">
    <property type="component" value="Unassembled WGS sequence"/>
</dbReference>
<feature type="domain" description="Enolpyruvate transferase" evidence="13">
    <location>
        <begin position="7"/>
        <end position="405"/>
    </location>
</feature>
<comment type="similarity">
    <text evidence="10 12">Belongs to the EPSP synthase family. MurA subfamily.</text>
</comment>
<feature type="binding site" evidence="12">
    <location>
        <begin position="22"/>
        <end position="23"/>
    </location>
    <ligand>
        <name>phosphoenolpyruvate</name>
        <dbReference type="ChEBI" id="CHEBI:58702"/>
    </ligand>
</feature>
<evidence type="ECO:0000256" key="6">
    <source>
        <dbReference type="ARBA" id="ARBA00022960"/>
    </source>
</evidence>
<evidence type="ECO:0000256" key="9">
    <source>
        <dbReference type="ARBA" id="ARBA00023316"/>
    </source>
</evidence>
<evidence type="ECO:0000256" key="1">
    <source>
        <dbReference type="ARBA" id="ARBA00004496"/>
    </source>
</evidence>
<dbReference type="EMBL" id="JACRSR010000005">
    <property type="protein sequence ID" value="MBC8532217.1"/>
    <property type="molecule type" value="Genomic_DNA"/>
</dbReference>
<evidence type="ECO:0000256" key="5">
    <source>
        <dbReference type="ARBA" id="ARBA00022679"/>
    </source>
</evidence>
<comment type="function">
    <text evidence="12">Cell wall formation. Adds enolpyruvyl to UDP-N-acetylglucosamine.</text>
</comment>
<name>A0A926HLL7_9FIRM</name>
<keyword evidence="9 12" id="KW-0961">Cell wall biogenesis/degradation</keyword>
<evidence type="ECO:0000256" key="11">
    <source>
        <dbReference type="ARBA" id="ARBA00047527"/>
    </source>
</evidence>
<protein>
    <recommendedName>
        <fullName evidence="12">UDP-N-acetylglucosamine 1-carboxyvinyltransferase</fullName>
        <ecNumber evidence="12">2.5.1.7</ecNumber>
    </recommendedName>
    <alternativeName>
        <fullName evidence="12">Enoylpyruvate transferase</fullName>
    </alternativeName>
    <alternativeName>
        <fullName evidence="12">UDP-N-acetylglucosamine enolpyruvyl transferase</fullName>
        <shortName evidence="12">EPT</shortName>
    </alternativeName>
</protein>
<evidence type="ECO:0000256" key="12">
    <source>
        <dbReference type="HAMAP-Rule" id="MF_00111"/>
    </source>
</evidence>
<dbReference type="HAMAP" id="MF_00111">
    <property type="entry name" value="MurA"/>
    <property type="match status" value="1"/>
</dbReference>
<keyword evidence="5 12" id="KW-0808">Transferase</keyword>
<dbReference type="PANTHER" id="PTHR43783:SF1">
    <property type="entry name" value="UDP-N-ACETYLGLUCOSAMINE 1-CARBOXYVINYLTRANSFERASE"/>
    <property type="match status" value="1"/>
</dbReference>
<evidence type="ECO:0000313" key="14">
    <source>
        <dbReference type="EMBL" id="MBC8532217.1"/>
    </source>
</evidence>
<comment type="catalytic activity">
    <reaction evidence="11 12">
        <text>phosphoenolpyruvate + UDP-N-acetyl-alpha-D-glucosamine = UDP-N-acetyl-3-O-(1-carboxyvinyl)-alpha-D-glucosamine + phosphate</text>
        <dbReference type="Rhea" id="RHEA:18681"/>
        <dbReference type="ChEBI" id="CHEBI:43474"/>
        <dbReference type="ChEBI" id="CHEBI:57705"/>
        <dbReference type="ChEBI" id="CHEBI:58702"/>
        <dbReference type="ChEBI" id="CHEBI:68483"/>
        <dbReference type="EC" id="2.5.1.7"/>
    </reaction>
</comment>
<feature type="active site" description="Proton donor" evidence="12">
    <location>
        <position position="116"/>
    </location>
</feature>
<dbReference type="GO" id="GO:0008760">
    <property type="term" value="F:UDP-N-acetylglucosamine 1-carboxyvinyltransferase activity"/>
    <property type="evidence" value="ECO:0007669"/>
    <property type="project" value="UniProtKB-UniRule"/>
</dbReference>
<dbReference type="PANTHER" id="PTHR43783">
    <property type="entry name" value="UDP-N-ACETYLGLUCOSAMINE 1-CARBOXYVINYLTRANSFERASE"/>
    <property type="match status" value="1"/>
</dbReference>
<dbReference type="GO" id="GO:0009252">
    <property type="term" value="P:peptidoglycan biosynthetic process"/>
    <property type="evidence" value="ECO:0007669"/>
    <property type="project" value="UniProtKB-UniRule"/>
</dbReference>
<comment type="caution">
    <text evidence="14">The sequence shown here is derived from an EMBL/GenBank/DDBJ whole genome shotgun (WGS) entry which is preliminary data.</text>
</comment>
<dbReference type="GO" id="GO:0005737">
    <property type="term" value="C:cytoplasm"/>
    <property type="evidence" value="ECO:0007669"/>
    <property type="project" value="UniProtKB-SubCell"/>
</dbReference>
<keyword evidence="7 12" id="KW-0573">Peptidoglycan synthesis</keyword>
<feature type="modified residue" description="2-(S-cysteinyl)pyruvic acid O-phosphothioketal" evidence="12">
    <location>
        <position position="116"/>
    </location>
</feature>
<dbReference type="GO" id="GO:0071555">
    <property type="term" value="P:cell wall organization"/>
    <property type="evidence" value="ECO:0007669"/>
    <property type="project" value="UniProtKB-KW"/>
</dbReference>
<keyword evidence="12" id="KW-0670">Pyruvate</keyword>
<evidence type="ECO:0000256" key="3">
    <source>
        <dbReference type="ARBA" id="ARBA00022490"/>
    </source>
</evidence>
<gene>
    <name evidence="12 14" type="primary">murA</name>
    <name evidence="14" type="ORF">H8696_10210</name>
</gene>
<keyword evidence="15" id="KW-1185">Reference proteome</keyword>
<evidence type="ECO:0000256" key="7">
    <source>
        <dbReference type="ARBA" id="ARBA00022984"/>
    </source>
</evidence>
<dbReference type="InterPro" id="IPR050068">
    <property type="entry name" value="MurA_subfamily"/>
</dbReference>
<evidence type="ECO:0000256" key="8">
    <source>
        <dbReference type="ARBA" id="ARBA00023306"/>
    </source>
</evidence>
<feature type="binding site" evidence="12">
    <location>
        <position position="326"/>
    </location>
    <ligand>
        <name>UDP-N-acetyl-alpha-D-glucosamine</name>
        <dbReference type="ChEBI" id="CHEBI:57705"/>
    </ligand>
</feature>
<accession>A0A926HLL7</accession>
<feature type="binding site" evidence="12">
    <location>
        <position position="92"/>
    </location>
    <ligand>
        <name>UDP-N-acetyl-alpha-D-glucosamine</name>
        <dbReference type="ChEBI" id="CHEBI:57705"/>
    </ligand>
</feature>
<dbReference type="GO" id="GO:0051301">
    <property type="term" value="P:cell division"/>
    <property type="evidence" value="ECO:0007669"/>
    <property type="project" value="UniProtKB-KW"/>
</dbReference>
<evidence type="ECO:0000256" key="4">
    <source>
        <dbReference type="ARBA" id="ARBA00022618"/>
    </source>
</evidence>
<dbReference type="GO" id="GO:0019277">
    <property type="term" value="P:UDP-N-acetylgalactosamine biosynthetic process"/>
    <property type="evidence" value="ECO:0007669"/>
    <property type="project" value="InterPro"/>
</dbReference>
<comment type="subcellular location">
    <subcellularLocation>
        <location evidence="1 12">Cytoplasm</location>
    </subcellularLocation>
</comment>
<dbReference type="InterPro" id="IPR001986">
    <property type="entry name" value="Enolpyruvate_Tfrase_dom"/>
</dbReference>
<reference evidence="14" key="1">
    <citation type="submission" date="2020-08" db="EMBL/GenBank/DDBJ databases">
        <title>Genome public.</title>
        <authorList>
            <person name="Liu C."/>
            <person name="Sun Q."/>
        </authorList>
    </citation>
    <scope>NUCLEOTIDE SEQUENCE</scope>
    <source>
        <strain evidence="14">NSJ-53</strain>
    </source>
</reference>
<evidence type="ECO:0000259" key="13">
    <source>
        <dbReference type="Pfam" id="PF00275"/>
    </source>
</evidence>
<dbReference type="AlphaFoldDB" id="A0A926HLL7"/>
<sequence>MQSIWIEKSVPLEGKVVVSSAKNAVLPIMAATLLTGETCTIHKMPRLSDVQAMVEVLNHLGSQTHMKYDTLTARCEGLVTEEAPYEAMRRLRASVLVMGPLLARFGKARLPLPGGCNIGVRPVDLHLKGFRALGAEITLGNGYVTATAPRLTGARIYLDFPSVGATENLLMAACLAKGTTILENAAKEPEIMDLGEMLMAMGAKIKGLGSDFLIIEGARQLSGVEYTPIPDRVEAGTFMVGAAMTGGNVLLQNVRCAHLRPVLAKLREAGATITEYPKSLRIKGSPKIHSVDIKSLPYPGFPTDMQPQMMALCCLGDGTSVITETVFENRFLHVGELKRMGADILIDDRSAVVKGVSQLQGTKVEAPDLRAGAALILAGLAAKGVTQIMGLEHIDRGYDRLEEKLRSLGASIERRDA</sequence>
<dbReference type="GO" id="GO:0008360">
    <property type="term" value="P:regulation of cell shape"/>
    <property type="evidence" value="ECO:0007669"/>
    <property type="project" value="UniProtKB-KW"/>
</dbReference>
<dbReference type="RefSeq" id="WP_249317332.1">
    <property type="nucleotide sequence ID" value="NZ_JACRSR010000005.1"/>
</dbReference>
<evidence type="ECO:0000313" key="15">
    <source>
        <dbReference type="Proteomes" id="UP000623172"/>
    </source>
</evidence>
<keyword evidence="6 12" id="KW-0133">Cell shape</keyword>